<proteinExistence type="predicted"/>
<dbReference type="AlphaFoldDB" id="A0A3M7PLA5"/>
<comment type="caution">
    <text evidence="2">The sequence shown here is derived from an EMBL/GenBank/DDBJ whole genome shotgun (WGS) entry which is preliminary data.</text>
</comment>
<protein>
    <submittedName>
        <fullName evidence="2">Uncharacterized protein</fullName>
    </submittedName>
</protein>
<organism evidence="2 3">
    <name type="scientific">Brachionus plicatilis</name>
    <name type="common">Marine rotifer</name>
    <name type="synonym">Brachionus muelleri</name>
    <dbReference type="NCBI Taxonomy" id="10195"/>
    <lineage>
        <taxon>Eukaryota</taxon>
        <taxon>Metazoa</taxon>
        <taxon>Spiralia</taxon>
        <taxon>Gnathifera</taxon>
        <taxon>Rotifera</taxon>
        <taxon>Eurotatoria</taxon>
        <taxon>Monogononta</taxon>
        <taxon>Pseudotrocha</taxon>
        <taxon>Ploima</taxon>
        <taxon>Brachionidae</taxon>
        <taxon>Brachionus</taxon>
    </lineage>
</organism>
<evidence type="ECO:0000256" key="1">
    <source>
        <dbReference type="SAM" id="MobiDB-lite"/>
    </source>
</evidence>
<dbReference type="Proteomes" id="UP000276133">
    <property type="component" value="Unassembled WGS sequence"/>
</dbReference>
<evidence type="ECO:0000313" key="3">
    <source>
        <dbReference type="Proteomes" id="UP000276133"/>
    </source>
</evidence>
<accession>A0A3M7PLA5</accession>
<dbReference type="EMBL" id="REGN01010030">
    <property type="protein sequence ID" value="RMZ99839.1"/>
    <property type="molecule type" value="Genomic_DNA"/>
</dbReference>
<feature type="region of interest" description="Disordered" evidence="1">
    <location>
        <begin position="50"/>
        <end position="90"/>
    </location>
</feature>
<gene>
    <name evidence="2" type="ORF">BpHYR1_051723</name>
</gene>
<name>A0A3M7PLA5_BRAPC</name>
<keyword evidence="3" id="KW-1185">Reference proteome</keyword>
<reference evidence="2 3" key="1">
    <citation type="journal article" date="2018" name="Sci. Rep.">
        <title>Genomic signatures of local adaptation to the degree of environmental predictability in rotifers.</title>
        <authorList>
            <person name="Franch-Gras L."/>
            <person name="Hahn C."/>
            <person name="Garcia-Roger E.M."/>
            <person name="Carmona M.J."/>
            <person name="Serra M."/>
            <person name="Gomez A."/>
        </authorList>
    </citation>
    <scope>NUCLEOTIDE SEQUENCE [LARGE SCALE GENOMIC DNA]</scope>
    <source>
        <strain evidence="2">HYR1</strain>
    </source>
</reference>
<sequence length="90" mass="10139">MKISELRIRTHEDDYAVAMITTIATEMKKKEERANKVILAVPKTKLVEPNGEAKFPMTDLTNQTKTGGSCTGNENEDLTPSERSDKEERK</sequence>
<evidence type="ECO:0000313" key="2">
    <source>
        <dbReference type="EMBL" id="RMZ99839.1"/>
    </source>
</evidence>
<feature type="compositionally biased region" description="Polar residues" evidence="1">
    <location>
        <begin position="59"/>
        <end position="73"/>
    </location>
</feature>
<feature type="compositionally biased region" description="Basic and acidic residues" evidence="1">
    <location>
        <begin position="80"/>
        <end position="90"/>
    </location>
</feature>